<dbReference type="PANTHER" id="PTHR46696:SF1">
    <property type="entry name" value="CYTOCHROME P450 YJIB-RELATED"/>
    <property type="match status" value="1"/>
</dbReference>
<evidence type="ECO:0000256" key="2">
    <source>
        <dbReference type="RuleBase" id="RU000461"/>
    </source>
</evidence>
<dbReference type="InterPro" id="IPR017972">
    <property type="entry name" value="Cyt_P450_CS"/>
</dbReference>
<protein>
    <recommendedName>
        <fullName evidence="5">Cytochrome P450</fullName>
    </recommendedName>
</protein>
<dbReference type="GO" id="GO:0020037">
    <property type="term" value="F:heme binding"/>
    <property type="evidence" value="ECO:0007669"/>
    <property type="project" value="InterPro"/>
</dbReference>
<dbReference type="PRINTS" id="PR00359">
    <property type="entry name" value="BP450"/>
</dbReference>
<dbReference type="Proteomes" id="UP000031523">
    <property type="component" value="Chromosome"/>
</dbReference>
<dbReference type="PANTHER" id="PTHR46696">
    <property type="entry name" value="P450, PUTATIVE (EUROFUNG)-RELATED"/>
    <property type="match status" value="1"/>
</dbReference>
<dbReference type="GO" id="GO:0004497">
    <property type="term" value="F:monooxygenase activity"/>
    <property type="evidence" value="ECO:0007669"/>
    <property type="project" value="UniProtKB-KW"/>
</dbReference>
<dbReference type="InterPro" id="IPR001128">
    <property type="entry name" value="Cyt_P450"/>
</dbReference>
<keyword evidence="2" id="KW-0560">Oxidoreductase</keyword>
<name>A0A0B5EEP1_STRA4</name>
<dbReference type="PRINTS" id="PR00385">
    <property type="entry name" value="P450"/>
</dbReference>
<keyword evidence="2" id="KW-0349">Heme</keyword>
<organism evidence="3 4">
    <name type="scientific">Streptomyces albus (strain ATCC 21838 / DSM 41398 / FERM P-419 / JCM 4703 / NBRC 107858)</name>
    <dbReference type="NCBI Taxonomy" id="1081613"/>
    <lineage>
        <taxon>Bacteria</taxon>
        <taxon>Bacillati</taxon>
        <taxon>Actinomycetota</taxon>
        <taxon>Actinomycetes</taxon>
        <taxon>Kitasatosporales</taxon>
        <taxon>Streptomycetaceae</taxon>
        <taxon>Streptomyces</taxon>
    </lineage>
</organism>
<dbReference type="SUPFAM" id="SSF48264">
    <property type="entry name" value="Cytochrome P450"/>
    <property type="match status" value="1"/>
</dbReference>
<dbReference type="KEGG" id="sals:SLNWT_0027"/>
<dbReference type="GO" id="GO:0016705">
    <property type="term" value="F:oxidoreductase activity, acting on paired donors, with incorporation or reduction of molecular oxygen"/>
    <property type="evidence" value="ECO:0007669"/>
    <property type="project" value="InterPro"/>
</dbReference>
<evidence type="ECO:0008006" key="5">
    <source>
        <dbReference type="Google" id="ProtNLM"/>
    </source>
</evidence>
<dbReference type="InterPro" id="IPR036396">
    <property type="entry name" value="Cyt_P450_sf"/>
</dbReference>
<dbReference type="EMBL" id="CP010519">
    <property type="protein sequence ID" value="AJE80403.1"/>
    <property type="molecule type" value="Genomic_DNA"/>
</dbReference>
<evidence type="ECO:0000313" key="4">
    <source>
        <dbReference type="Proteomes" id="UP000031523"/>
    </source>
</evidence>
<keyword evidence="2" id="KW-0503">Monooxygenase</keyword>
<gene>
    <name evidence="3" type="ORF">SLNWT_0027</name>
</gene>
<dbReference type="GO" id="GO:0005506">
    <property type="term" value="F:iron ion binding"/>
    <property type="evidence" value="ECO:0007669"/>
    <property type="project" value="InterPro"/>
</dbReference>
<dbReference type="CDD" id="cd11037">
    <property type="entry name" value="CYP199A2-like"/>
    <property type="match status" value="1"/>
</dbReference>
<reference evidence="3 4" key="1">
    <citation type="submission" date="2015-01" db="EMBL/GenBank/DDBJ databases">
        <title>Enhanced salinomycin production by adjusting the supply of polyketide extender units in Streptomyce albus DSM 41398.</title>
        <authorList>
            <person name="Lu C."/>
        </authorList>
    </citation>
    <scope>NUCLEOTIDE SEQUENCE [LARGE SCALE GENOMIC DNA]</scope>
    <source>
        <strain evidence="4">ATCC 21838 / DSM 41398 / FERM P-419 / JCM 4703 / NBRC 107858</strain>
    </source>
</reference>
<dbReference type="InterPro" id="IPR002397">
    <property type="entry name" value="Cyt_P450_B"/>
</dbReference>
<accession>A0A0B5EEP1</accession>
<evidence type="ECO:0000313" key="3">
    <source>
        <dbReference type="EMBL" id="AJE80403.1"/>
    </source>
</evidence>
<dbReference type="Pfam" id="PF00067">
    <property type="entry name" value="p450"/>
    <property type="match status" value="1"/>
</dbReference>
<keyword evidence="2" id="KW-0479">Metal-binding</keyword>
<dbReference type="Gene3D" id="1.10.630.10">
    <property type="entry name" value="Cytochrome P450"/>
    <property type="match status" value="1"/>
</dbReference>
<evidence type="ECO:0000256" key="1">
    <source>
        <dbReference type="ARBA" id="ARBA00010617"/>
    </source>
</evidence>
<dbReference type="AlphaFoldDB" id="A0A0B5EEP1"/>
<keyword evidence="4" id="KW-1185">Reference proteome</keyword>
<dbReference type="PROSITE" id="PS00086">
    <property type="entry name" value="CYTOCHROME_P450"/>
    <property type="match status" value="1"/>
</dbReference>
<sequence>MTTTTEPTGVPIVDADPFDPETLLDPYPLHERLREAGPVAFLPKYQHYAYARYEQVQAALADWETYSSAAGVGLQDPRDPGYFRTPGLLLEHDPPDHTKFRKVFAPVLAAPAVRKLRTESAATAAQLVDSVVRKGSVDIVRDLAQVFPLQVLPDAVGLPVPGREHLISFGELVFNGFGPQNDLFTRALERSGPARDWVAACMRRENLSDTGMGATIYASADAGVITHDEAGTLVRNFLSAGIDTTVSAISGALYLLATNPDQWARLRADPSLARAAFEEAVRLVSPVQQFVRSSTREVEVDGAVIPPGSRFLIFHSAANRDPRQWAEPDRFDIGRRPAGHVGFGTGIHACLGQVIARLEGELILSALVERVERIELTGQSRWHLNNSVRSLASLPVHLHPAAQEPGEHHAG</sequence>
<proteinExistence type="inferred from homology"/>
<comment type="similarity">
    <text evidence="1 2">Belongs to the cytochrome P450 family.</text>
</comment>
<keyword evidence="2" id="KW-0408">Iron</keyword>